<comment type="caution">
    <text evidence="2">The sequence shown here is derived from an EMBL/GenBank/DDBJ whole genome shotgun (WGS) entry which is preliminary data.</text>
</comment>
<feature type="transmembrane region" description="Helical" evidence="1">
    <location>
        <begin position="48"/>
        <end position="70"/>
    </location>
</feature>
<keyword evidence="1" id="KW-0472">Membrane</keyword>
<protein>
    <submittedName>
        <fullName evidence="2">Uncharacterized protein</fullName>
    </submittedName>
</protein>
<dbReference type="EMBL" id="CALTRL010002660">
    <property type="protein sequence ID" value="CAH7676395.1"/>
    <property type="molecule type" value="Genomic_DNA"/>
</dbReference>
<evidence type="ECO:0000313" key="3">
    <source>
        <dbReference type="Proteomes" id="UP001153365"/>
    </source>
</evidence>
<accession>A0AAV0B0E1</accession>
<evidence type="ECO:0000256" key="1">
    <source>
        <dbReference type="SAM" id="Phobius"/>
    </source>
</evidence>
<dbReference type="Proteomes" id="UP001153365">
    <property type="component" value="Unassembled WGS sequence"/>
</dbReference>
<keyword evidence="1" id="KW-1133">Transmembrane helix</keyword>
<gene>
    <name evidence="2" type="ORF">PPACK8108_LOCUS11517</name>
</gene>
<name>A0AAV0B0E1_PHAPC</name>
<organism evidence="2 3">
    <name type="scientific">Phakopsora pachyrhizi</name>
    <name type="common">Asian soybean rust disease fungus</name>
    <dbReference type="NCBI Taxonomy" id="170000"/>
    <lineage>
        <taxon>Eukaryota</taxon>
        <taxon>Fungi</taxon>
        <taxon>Dikarya</taxon>
        <taxon>Basidiomycota</taxon>
        <taxon>Pucciniomycotina</taxon>
        <taxon>Pucciniomycetes</taxon>
        <taxon>Pucciniales</taxon>
        <taxon>Phakopsoraceae</taxon>
        <taxon>Phakopsora</taxon>
    </lineage>
</organism>
<dbReference type="AlphaFoldDB" id="A0AAV0B0E1"/>
<evidence type="ECO:0000313" key="2">
    <source>
        <dbReference type="EMBL" id="CAH7676395.1"/>
    </source>
</evidence>
<keyword evidence="3" id="KW-1185">Reference proteome</keyword>
<keyword evidence="1" id="KW-0812">Transmembrane</keyword>
<reference evidence="2" key="1">
    <citation type="submission" date="2022-06" db="EMBL/GenBank/DDBJ databases">
        <authorList>
            <consortium name="SYNGENTA / RWTH Aachen University"/>
        </authorList>
    </citation>
    <scope>NUCLEOTIDE SEQUENCE</scope>
</reference>
<proteinExistence type="predicted"/>
<sequence>MNVMEKKNMMMMMGDSRAFIDLPKVKGITLVLLKTTKFKDQTISSKSMSVLFIWFVFSCQIFKNMSIIMAKYHRHHYEDKNHSFGDYDDYINRGKRKAK</sequence>